<evidence type="ECO:0000259" key="3">
    <source>
        <dbReference type="Pfam" id="PF00174"/>
    </source>
</evidence>
<dbReference type="PANTHER" id="PTHR19372">
    <property type="entry name" value="SULFITE REDUCTASE"/>
    <property type="match status" value="1"/>
</dbReference>
<evidence type="ECO:0000313" key="5">
    <source>
        <dbReference type="EMBL" id="GGL39006.1"/>
    </source>
</evidence>
<dbReference type="InterPro" id="IPR036374">
    <property type="entry name" value="OxRdtase_Mopterin-bd_sf"/>
</dbReference>
<keyword evidence="2" id="KW-1133">Transmembrane helix</keyword>
<dbReference type="InterPro" id="IPR005066">
    <property type="entry name" value="MoCF_OxRdtse_dimer"/>
</dbReference>
<reference evidence="5 6" key="1">
    <citation type="journal article" date="2019" name="Int. J. Syst. Evol. Microbiol.">
        <title>The Global Catalogue of Microorganisms (GCM) 10K type strain sequencing project: providing services to taxonomists for standard genome sequencing and annotation.</title>
        <authorList>
            <consortium name="The Broad Institute Genomics Platform"/>
            <consortium name="The Broad Institute Genome Sequencing Center for Infectious Disease"/>
            <person name="Wu L."/>
            <person name="Ma J."/>
        </authorList>
    </citation>
    <scope>NUCLEOTIDE SEQUENCE [LARGE SCALE GENOMIC DNA]</scope>
    <source>
        <strain evidence="5 6">JCM 19585</strain>
    </source>
</reference>
<dbReference type="InterPro" id="IPR014756">
    <property type="entry name" value="Ig_E-set"/>
</dbReference>
<dbReference type="GO" id="GO:0030151">
    <property type="term" value="F:molybdenum ion binding"/>
    <property type="evidence" value="ECO:0007669"/>
    <property type="project" value="InterPro"/>
</dbReference>
<organism evidence="5 6">
    <name type="scientific">Halarchaeum grantii</name>
    <dbReference type="NCBI Taxonomy" id="1193105"/>
    <lineage>
        <taxon>Archaea</taxon>
        <taxon>Methanobacteriati</taxon>
        <taxon>Methanobacteriota</taxon>
        <taxon>Stenosarchaea group</taxon>
        <taxon>Halobacteria</taxon>
        <taxon>Halobacteriales</taxon>
        <taxon>Halobacteriaceae</taxon>
    </lineage>
</organism>
<keyword evidence="6" id="KW-1185">Reference proteome</keyword>
<name>A0A830F4W3_9EURY</name>
<feature type="transmembrane region" description="Helical" evidence="2">
    <location>
        <begin position="62"/>
        <end position="80"/>
    </location>
</feature>
<dbReference type="Gene3D" id="3.90.420.10">
    <property type="entry name" value="Oxidoreductase, molybdopterin-binding domain"/>
    <property type="match status" value="1"/>
</dbReference>
<proteinExistence type="predicted"/>
<keyword evidence="2" id="KW-0812">Transmembrane</keyword>
<sequence length="493" mass="51825">MADIDRVAAPVLAALAAVAGSFAVAGATLAFVVTPAYDVVARYTPGALVGVVVSQAPGLTDAVAYAVAFALTVLVLAALVGSIVEIALRLDAPALGVFAVALLVTAVTAVTTGSLFRAFGAGVPAAVVVLYFLADPRPPRAALSPARRRVLRAAGGVAVFGALAGYAGRNTAVRTPVPADGRYRDERVAALEADADEKSLAVDGLPGLLSTNDEFYTVDINSADPYVEAADWELRFEGAIDDPAPVGFDALREREERTDAVDTLRCVSDPVDGKLTDTAVWTGVPVDALLEGRAISSDCGCVMVHAADGYEVEFPLAALRDGFLAFGMNGDPLPRAHGHPVRLLVPGHWGEVNVKWVTALEFLEREADGYWERRGWHGTGPVNAVTKIWATERAPDAVTLAGVAYAGTRGVARVEVSVDGGETWRDARLSERLDGALDGDVWRQWAYTWEAPPSGEHDVRARAVTDDGTVQPRAETDTFPSGASGWAETTLTV</sequence>
<accession>A0A830F4W3</accession>
<dbReference type="Gene3D" id="2.60.40.650">
    <property type="match status" value="1"/>
</dbReference>
<comment type="caution">
    <text evidence="5">The sequence shown here is derived from an EMBL/GenBank/DDBJ whole genome shotgun (WGS) entry which is preliminary data.</text>
</comment>
<dbReference type="Proteomes" id="UP000628840">
    <property type="component" value="Unassembled WGS sequence"/>
</dbReference>
<dbReference type="PANTHER" id="PTHR19372:SF7">
    <property type="entry name" value="SULFITE OXIDASE, MITOCHONDRIAL"/>
    <property type="match status" value="1"/>
</dbReference>
<dbReference type="EMBL" id="BMPF01000003">
    <property type="protein sequence ID" value="GGL39006.1"/>
    <property type="molecule type" value="Genomic_DNA"/>
</dbReference>
<evidence type="ECO:0000256" key="1">
    <source>
        <dbReference type="SAM" id="MobiDB-lite"/>
    </source>
</evidence>
<dbReference type="SUPFAM" id="SSF56524">
    <property type="entry name" value="Oxidoreductase molybdopterin-binding domain"/>
    <property type="match status" value="1"/>
</dbReference>
<dbReference type="RefSeq" id="WP_188883919.1">
    <property type="nucleotide sequence ID" value="NZ_BMPF01000003.1"/>
</dbReference>
<feature type="region of interest" description="Disordered" evidence="1">
    <location>
        <begin position="468"/>
        <end position="493"/>
    </location>
</feature>
<evidence type="ECO:0000256" key="2">
    <source>
        <dbReference type="SAM" id="Phobius"/>
    </source>
</evidence>
<evidence type="ECO:0008006" key="7">
    <source>
        <dbReference type="Google" id="ProtNLM"/>
    </source>
</evidence>
<evidence type="ECO:0000313" key="6">
    <source>
        <dbReference type="Proteomes" id="UP000628840"/>
    </source>
</evidence>
<dbReference type="GO" id="GO:0006790">
    <property type="term" value="P:sulfur compound metabolic process"/>
    <property type="evidence" value="ECO:0007669"/>
    <property type="project" value="TreeGrafter"/>
</dbReference>
<dbReference type="GO" id="GO:0020037">
    <property type="term" value="F:heme binding"/>
    <property type="evidence" value="ECO:0007669"/>
    <property type="project" value="TreeGrafter"/>
</dbReference>
<dbReference type="Pfam" id="PF03404">
    <property type="entry name" value="Mo-co_dimer"/>
    <property type="match status" value="1"/>
</dbReference>
<dbReference type="SUPFAM" id="SSF81296">
    <property type="entry name" value="E set domains"/>
    <property type="match status" value="1"/>
</dbReference>
<keyword evidence="2" id="KW-0472">Membrane</keyword>
<feature type="transmembrane region" description="Helical" evidence="2">
    <location>
        <begin position="92"/>
        <end position="110"/>
    </location>
</feature>
<evidence type="ECO:0000259" key="4">
    <source>
        <dbReference type="Pfam" id="PF03404"/>
    </source>
</evidence>
<protein>
    <recommendedName>
        <fullName evidence="7">DMSO/TMAO reductase YedYZ, molybdopterin-dependent catalytic subunit</fullName>
    </recommendedName>
</protein>
<feature type="domain" description="Moybdenum cofactor oxidoreductase dimerisation" evidence="4">
    <location>
        <begin position="393"/>
        <end position="474"/>
    </location>
</feature>
<dbReference type="AlphaFoldDB" id="A0A830F4W3"/>
<dbReference type="GO" id="GO:0043546">
    <property type="term" value="F:molybdopterin cofactor binding"/>
    <property type="evidence" value="ECO:0007669"/>
    <property type="project" value="TreeGrafter"/>
</dbReference>
<dbReference type="Pfam" id="PF00174">
    <property type="entry name" value="Oxidored_molyb"/>
    <property type="match status" value="1"/>
</dbReference>
<feature type="domain" description="Oxidoreductase molybdopterin-binding" evidence="3">
    <location>
        <begin position="225"/>
        <end position="371"/>
    </location>
</feature>
<gene>
    <name evidence="5" type="ORF">GCM10009037_23360</name>
</gene>
<dbReference type="OrthoDB" id="9576at2157"/>
<dbReference type="GO" id="GO:0008482">
    <property type="term" value="F:sulfite oxidase activity"/>
    <property type="evidence" value="ECO:0007669"/>
    <property type="project" value="TreeGrafter"/>
</dbReference>
<dbReference type="InterPro" id="IPR000572">
    <property type="entry name" value="OxRdtase_Mopterin-bd_dom"/>
</dbReference>